<evidence type="ECO:0000313" key="2">
    <source>
        <dbReference type="EMBL" id="PEG52085.1"/>
    </source>
</evidence>
<keyword evidence="4" id="KW-1185">Reference proteome</keyword>
<comment type="caution">
    <text evidence="1">The sequence shown here is derived from an EMBL/GenBank/DDBJ whole genome shotgun (WGS) entry which is preliminary data.</text>
</comment>
<protein>
    <submittedName>
        <fullName evidence="1">Uncharacterized protein</fullName>
    </submittedName>
</protein>
<dbReference type="AlphaFoldDB" id="A0A1Q4HLP1"/>
<organism evidence="1 3">
    <name type="scientific">Mycolicibacterium diernhoferi</name>
    <dbReference type="NCBI Taxonomy" id="1801"/>
    <lineage>
        <taxon>Bacteria</taxon>
        <taxon>Bacillati</taxon>
        <taxon>Actinomycetota</taxon>
        <taxon>Actinomycetes</taxon>
        <taxon>Mycobacteriales</taxon>
        <taxon>Mycobacteriaceae</taxon>
        <taxon>Mycolicibacterium</taxon>
    </lineage>
</organism>
<proteinExistence type="predicted"/>
<dbReference type="Proteomes" id="UP000220340">
    <property type="component" value="Unassembled WGS sequence"/>
</dbReference>
<gene>
    <name evidence="1" type="ORF">BV510_04505</name>
    <name evidence="2" type="ORF">CRI78_23385</name>
</gene>
<reference evidence="2 4" key="2">
    <citation type="submission" date="2017-10" db="EMBL/GenBank/DDBJ databases">
        <title>The new phylogeny of genus Mycobacterium.</title>
        <authorList>
            <person name="Tortoli E."/>
            <person name="Trovato A."/>
            <person name="Cirillo D.M."/>
        </authorList>
    </citation>
    <scope>NUCLEOTIDE SEQUENCE [LARGE SCALE GENOMIC DNA]</scope>
    <source>
        <strain evidence="2 4">IP141170001</strain>
    </source>
</reference>
<dbReference type="RefSeq" id="WP_073853847.1">
    <property type="nucleotide sequence ID" value="NZ_BAAATC010000018.1"/>
</dbReference>
<evidence type="ECO:0000313" key="3">
    <source>
        <dbReference type="Proteomes" id="UP000191039"/>
    </source>
</evidence>
<name>A0A1Q4HLP1_9MYCO</name>
<accession>A0A1Q4HLP1</accession>
<sequence>MKDLYGRTPAQVEDDRKHALAEGTLSAWRIDQFVRDLQRGGRIDQQELDSVLDDLEICVQRLKLVTIWSVETSGGSEAEAKKAFSFYSDGTPVVELAGDLGWPADFDAEDFEPADENAYVVPWLPSYAYPVGAMGPKPPNCTVVINEPAHDWFDMDEGEDDNG</sequence>
<dbReference type="EMBL" id="PDCR01000037">
    <property type="protein sequence ID" value="PEG52085.1"/>
    <property type="molecule type" value="Genomic_DNA"/>
</dbReference>
<evidence type="ECO:0000313" key="4">
    <source>
        <dbReference type="Proteomes" id="UP000220340"/>
    </source>
</evidence>
<dbReference type="Proteomes" id="UP000191039">
    <property type="component" value="Unassembled WGS sequence"/>
</dbReference>
<evidence type="ECO:0000313" key="1">
    <source>
        <dbReference type="EMBL" id="OPE55555.1"/>
    </source>
</evidence>
<reference evidence="1 3" key="1">
    <citation type="submission" date="2016-09" db="EMBL/GenBank/DDBJ databases">
        <title>genome sequences of unsequenced Mycobacteria.</title>
        <authorList>
            <person name="Greninger A.L."/>
            <person name="Jerome K.R."/>
            <person name="Mcnair B."/>
            <person name="Wallis C."/>
            <person name="Fang F."/>
        </authorList>
    </citation>
    <scope>NUCLEOTIDE SEQUENCE [LARGE SCALE GENOMIC DNA]</scope>
    <source>
        <strain evidence="1 3">BM1</strain>
    </source>
</reference>
<dbReference type="EMBL" id="MIJD01000027">
    <property type="protein sequence ID" value="OPE55555.1"/>
    <property type="molecule type" value="Genomic_DNA"/>
</dbReference>